<evidence type="ECO:0000313" key="8">
    <source>
        <dbReference type="Proteomes" id="UP000225108"/>
    </source>
</evidence>
<accession>A0A2G3PSY6</accession>
<gene>
    <name evidence="7" type="ORF">CSW57_01340</name>
</gene>
<comment type="similarity">
    <text evidence="5">Belongs to the globin family.</text>
</comment>
<protein>
    <submittedName>
        <fullName evidence="7">Flavoprotein</fullName>
    </submittedName>
</protein>
<keyword evidence="2 5" id="KW-0561">Oxygen transport</keyword>
<dbReference type="Pfam" id="PF00042">
    <property type="entry name" value="Globin"/>
    <property type="match status" value="1"/>
</dbReference>
<evidence type="ECO:0000256" key="4">
    <source>
        <dbReference type="ARBA" id="ARBA00023004"/>
    </source>
</evidence>
<dbReference type="InterPro" id="IPR000971">
    <property type="entry name" value="Globin"/>
</dbReference>
<dbReference type="AlphaFoldDB" id="A0A2G3PSY6"/>
<dbReference type="GO" id="GO:0046210">
    <property type="term" value="P:nitric oxide catabolic process"/>
    <property type="evidence" value="ECO:0007669"/>
    <property type="project" value="TreeGrafter"/>
</dbReference>
<keyword evidence="5" id="KW-0813">Transport</keyword>
<dbReference type="GO" id="GO:0071500">
    <property type="term" value="P:cellular response to nitrosative stress"/>
    <property type="evidence" value="ECO:0007669"/>
    <property type="project" value="TreeGrafter"/>
</dbReference>
<evidence type="ECO:0000256" key="2">
    <source>
        <dbReference type="ARBA" id="ARBA00022621"/>
    </source>
</evidence>
<evidence type="ECO:0000256" key="1">
    <source>
        <dbReference type="ARBA" id="ARBA00022617"/>
    </source>
</evidence>
<evidence type="ECO:0000259" key="6">
    <source>
        <dbReference type="PROSITE" id="PS01033"/>
    </source>
</evidence>
<dbReference type="GO" id="GO:0020037">
    <property type="term" value="F:heme binding"/>
    <property type="evidence" value="ECO:0007669"/>
    <property type="project" value="InterPro"/>
</dbReference>
<keyword evidence="1 5" id="KW-0349">Heme</keyword>
<feature type="domain" description="Globin" evidence="6">
    <location>
        <begin position="1"/>
        <end position="131"/>
    </location>
</feature>
<reference evidence="7 8" key="1">
    <citation type="submission" date="2017-10" db="EMBL/GenBank/DDBJ databases">
        <title>The draft genome sequence of Williamsia sp. BULT 1.1 isolated from the semi-arid grassland soils from South Africa.</title>
        <authorList>
            <person name="Kabwe M.H."/>
            <person name="Govender N."/>
            <person name="Mutseka Lunga P."/>
            <person name="Vikram S."/>
            <person name="Makhalanyane T.P."/>
        </authorList>
    </citation>
    <scope>NUCLEOTIDE SEQUENCE [LARGE SCALE GENOMIC DNA]</scope>
    <source>
        <strain evidence="7 8">BULT 1.1</strain>
    </source>
</reference>
<dbReference type="Proteomes" id="UP000225108">
    <property type="component" value="Unassembled WGS sequence"/>
</dbReference>
<dbReference type="GO" id="GO:0008941">
    <property type="term" value="F:nitric oxide dioxygenase NAD(P)H activity"/>
    <property type="evidence" value="ECO:0007669"/>
    <property type="project" value="TreeGrafter"/>
</dbReference>
<dbReference type="EMBL" id="PEBD01000004">
    <property type="protein sequence ID" value="PHV68876.1"/>
    <property type="molecule type" value="Genomic_DNA"/>
</dbReference>
<sequence>MDKVLLERSLMLVADDDVGLTTDFYDRLFAEYPSARALFSSDIRPQARMLQDAIVAVLDHLEDSTWLRASLGALGQRHASWGVTPEMYNWVASTMIATMADRGGAEWTDAMTDAWSEALGAVAGMMLEAYPVRTDGLG</sequence>
<dbReference type="GO" id="GO:0005344">
    <property type="term" value="F:oxygen carrier activity"/>
    <property type="evidence" value="ECO:0007669"/>
    <property type="project" value="UniProtKB-KW"/>
</dbReference>
<dbReference type="GO" id="GO:0019825">
    <property type="term" value="F:oxygen binding"/>
    <property type="evidence" value="ECO:0007669"/>
    <property type="project" value="InterPro"/>
</dbReference>
<dbReference type="PANTHER" id="PTHR43396">
    <property type="entry name" value="FLAVOHEMOPROTEIN"/>
    <property type="match status" value="1"/>
</dbReference>
<dbReference type="InterPro" id="IPR009050">
    <property type="entry name" value="Globin-like_sf"/>
</dbReference>
<dbReference type="SUPFAM" id="SSF46458">
    <property type="entry name" value="Globin-like"/>
    <property type="match status" value="1"/>
</dbReference>
<dbReference type="GO" id="GO:0046872">
    <property type="term" value="F:metal ion binding"/>
    <property type="evidence" value="ECO:0007669"/>
    <property type="project" value="UniProtKB-KW"/>
</dbReference>
<evidence type="ECO:0000313" key="7">
    <source>
        <dbReference type="EMBL" id="PHV68876.1"/>
    </source>
</evidence>
<evidence type="ECO:0000256" key="5">
    <source>
        <dbReference type="RuleBase" id="RU000356"/>
    </source>
</evidence>
<name>A0A2G3PSY6_WILMA</name>
<keyword evidence="3" id="KW-0479">Metal-binding</keyword>
<dbReference type="PANTHER" id="PTHR43396:SF3">
    <property type="entry name" value="FLAVOHEMOPROTEIN"/>
    <property type="match status" value="1"/>
</dbReference>
<keyword evidence="4" id="KW-0408">Iron</keyword>
<organism evidence="7 8">
    <name type="scientific">Williamsia marianensis</name>
    <dbReference type="NCBI Taxonomy" id="85044"/>
    <lineage>
        <taxon>Bacteria</taxon>
        <taxon>Bacillati</taxon>
        <taxon>Actinomycetota</taxon>
        <taxon>Actinomycetes</taxon>
        <taxon>Mycobacteriales</taxon>
        <taxon>Nocardiaceae</taxon>
        <taxon>Williamsia</taxon>
    </lineage>
</organism>
<dbReference type="InterPro" id="IPR012292">
    <property type="entry name" value="Globin/Proto"/>
</dbReference>
<dbReference type="GO" id="GO:0071949">
    <property type="term" value="F:FAD binding"/>
    <property type="evidence" value="ECO:0007669"/>
    <property type="project" value="TreeGrafter"/>
</dbReference>
<evidence type="ECO:0000256" key="3">
    <source>
        <dbReference type="ARBA" id="ARBA00022723"/>
    </source>
</evidence>
<comment type="caution">
    <text evidence="7">The sequence shown here is derived from an EMBL/GenBank/DDBJ whole genome shotgun (WGS) entry which is preliminary data.</text>
</comment>
<dbReference type="RefSeq" id="WP_099381957.1">
    <property type="nucleotide sequence ID" value="NZ_PEBD01000004.1"/>
</dbReference>
<dbReference type="PROSITE" id="PS01033">
    <property type="entry name" value="GLOBIN"/>
    <property type="match status" value="1"/>
</dbReference>
<proteinExistence type="inferred from homology"/>
<dbReference type="Gene3D" id="1.10.490.10">
    <property type="entry name" value="Globins"/>
    <property type="match status" value="1"/>
</dbReference>